<feature type="region of interest" description="Disordered" evidence="7">
    <location>
        <begin position="115"/>
        <end position="134"/>
    </location>
</feature>
<evidence type="ECO:0000256" key="2">
    <source>
        <dbReference type="ARBA" id="ARBA00009050"/>
    </source>
</evidence>
<keyword evidence="5" id="KW-0804">Transcription</keyword>
<dbReference type="PROSITE" id="PS50217">
    <property type="entry name" value="BZIP"/>
    <property type="match status" value="1"/>
</dbReference>
<dbReference type="GO" id="GO:0005634">
    <property type="term" value="C:nucleus"/>
    <property type="evidence" value="ECO:0007669"/>
    <property type="project" value="TreeGrafter"/>
</dbReference>
<evidence type="ECO:0000256" key="1">
    <source>
        <dbReference type="ARBA" id="ARBA00004167"/>
    </source>
</evidence>
<proteinExistence type="inferred from homology"/>
<comment type="subcellular location">
    <subcellularLocation>
        <location evidence="1">Membrane</location>
        <topology evidence="1">Single-pass membrane protein</topology>
    </subcellularLocation>
</comment>
<feature type="compositionally biased region" description="Low complexity" evidence="7">
    <location>
        <begin position="115"/>
        <end position="131"/>
    </location>
</feature>
<evidence type="ECO:0000256" key="7">
    <source>
        <dbReference type="SAM" id="MobiDB-lite"/>
    </source>
</evidence>
<evidence type="ECO:0000256" key="6">
    <source>
        <dbReference type="ARBA" id="ARBA00023242"/>
    </source>
</evidence>
<evidence type="ECO:0000256" key="4">
    <source>
        <dbReference type="ARBA" id="ARBA00023125"/>
    </source>
</evidence>
<keyword evidence="3" id="KW-0805">Transcription regulation</keyword>
<evidence type="ECO:0000313" key="10">
    <source>
        <dbReference type="WBParaSite" id="SMUV_0000440501-mRNA-1"/>
    </source>
</evidence>
<feature type="compositionally biased region" description="Basic and acidic residues" evidence="7">
    <location>
        <begin position="336"/>
        <end position="349"/>
    </location>
</feature>
<accession>A0A158R4T7</accession>
<feature type="region of interest" description="Disordered" evidence="7">
    <location>
        <begin position="336"/>
        <end position="364"/>
    </location>
</feature>
<dbReference type="PROSITE" id="PS00036">
    <property type="entry name" value="BZIP_BASIC"/>
    <property type="match status" value="1"/>
</dbReference>
<keyword evidence="6" id="KW-0539">Nucleus</keyword>
<keyword evidence="4" id="KW-0238">DNA-binding</keyword>
<dbReference type="STRING" id="451379.A0A158R4T7"/>
<dbReference type="SUPFAM" id="SSF57959">
    <property type="entry name" value="Leucine zipper domain"/>
    <property type="match status" value="1"/>
</dbReference>
<dbReference type="Gene3D" id="1.20.5.170">
    <property type="match status" value="1"/>
</dbReference>
<comment type="similarity">
    <text evidence="2">Belongs to the bZIP family. ATF subfamily.</text>
</comment>
<dbReference type="AlphaFoldDB" id="A0A158R4T7"/>
<dbReference type="Pfam" id="PF00170">
    <property type="entry name" value="bZIP_1"/>
    <property type="match status" value="1"/>
</dbReference>
<keyword evidence="9" id="KW-1185">Reference proteome</keyword>
<dbReference type="Proteomes" id="UP000046393">
    <property type="component" value="Unplaced"/>
</dbReference>
<sequence>MGTPEDGDVLLSSVPDRLTTPFNNQTFENFSDDISFFNDDFSLTSDVQRVAENDQSRASLTLILKTFQLTLLMKDVDFNFDLLDQNDNSKLLGNGMKCGDDICFPSSKNCYSHYSPNSSDSGNHSPSSTSSEGAQFSELWNSAGENVGDRIFGEELPQISEHVDRKHEDPSVLNSTFSLCEKNENFNNACALNGYPLEPKNISVQPSNHQSVVYIVSSASPNLFNKPSICPNSVPVQNLVEKTIVPIRPTTLKSSNRMQPYTTSRPQLLIPKSDPEAFATNPLINTVSMGTPATIITPVITSSLGVHAKNSLNQIFLPVSSRSSINSEGFSKKQSEDAMEYARKREERKIKNRASAQQSRLRKRHELDELKQKLNESEKTVDKLRKENEQLRKQISSLQGENEFLKKNLVGVRGRAGVVTGVACFLFFCAFASFGQRPVTNLETLIRTSDNNPSGVSGYSADRNTFHGRSLSFVQYDNAKGERREKRFSESVVSPTSDSDVEEIQLFGRNVSNDIDCGDEHKLILNQTERIKHFFRVNNDLSSWVDRHERLLFLQMRRVFRAPVPKLSKSVNHSVSYANRLVPKLSKIRSTHKLRRNTITKKEERILKLIRERAWRHIDLISSGGTGRTKAHNSEIERIGHLLTNSRNQLPLDAIEKERLHFPNAETHYMELARAIKQKNDTLYVVALQASNFLKFILRLLCSHNDYYLLPTVDRKSTDRPRVSLILPAFSYNGTIRNQVSMMRIECEVTGTSLFHISDSLLMFFYNQSHYH</sequence>
<dbReference type="GO" id="GO:0000981">
    <property type="term" value="F:DNA-binding transcription factor activity, RNA polymerase II-specific"/>
    <property type="evidence" value="ECO:0007669"/>
    <property type="project" value="TreeGrafter"/>
</dbReference>
<name>A0A158R4T7_9BILA</name>
<dbReference type="InterPro" id="IPR046347">
    <property type="entry name" value="bZIP_sf"/>
</dbReference>
<reference evidence="10" key="1">
    <citation type="submission" date="2016-04" db="UniProtKB">
        <authorList>
            <consortium name="WormBaseParasite"/>
        </authorList>
    </citation>
    <scope>IDENTIFICATION</scope>
</reference>
<protein>
    <submittedName>
        <fullName evidence="10">BZIP domain-containing protein</fullName>
    </submittedName>
</protein>
<dbReference type="GO" id="GO:0016020">
    <property type="term" value="C:membrane"/>
    <property type="evidence" value="ECO:0007669"/>
    <property type="project" value="UniProtKB-SubCell"/>
</dbReference>
<feature type="domain" description="BZIP" evidence="8">
    <location>
        <begin position="342"/>
        <end position="405"/>
    </location>
</feature>
<dbReference type="GO" id="GO:0030968">
    <property type="term" value="P:endoplasmic reticulum unfolded protein response"/>
    <property type="evidence" value="ECO:0007669"/>
    <property type="project" value="TreeGrafter"/>
</dbReference>
<dbReference type="WBParaSite" id="SMUV_0000440501-mRNA-1">
    <property type="protein sequence ID" value="SMUV_0000440501-mRNA-1"/>
    <property type="gene ID" value="SMUV_0000440501"/>
</dbReference>
<evidence type="ECO:0000256" key="5">
    <source>
        <dbReference type="ARBA" id="ARBA00023163"/>
    </source>
</evidence>
<dbReference type="PANTHER" id="PTHR46164">
    <property type="entry name" value="ATF6, ISOFORM C"/>
    <property type="match status" value="1"/>
</dbReference>
<organism evidence="9 10">
    <name type="scientific">Syphacia muris</name>
    <dbReference type="NCBI Taxonomy" id="451379"/>
    <lineage>
        <taxon>Eukaryota</taxon>
        <taxon>Metazoa</taxon>
        <taxon>Ecdysozoa</taxon>
        <taxon>Nematoda</taxon>
        <taxon>Chromadorea</taxon>
        <taxon>Rhabditida</taxon>
        <taxon>Spirurina</taxon>
        <taxon>Oxyuridomorpha</taxon>
        <taxon>Oxyuroidea</taxon>
        <taxon>Oxyuridae</taxon>
        <taxon>Syphacia</taxon>
    </lineage>
</organism>
<dbReference type="PANTHER" id="PTHR46164:SF3">
    <property type="entry name" value="ATF6, ISOFORM C"/>
    <property type="match status" value="1"/>
</dbReference>
<evidence type="ECO:0000256" key="3">
    <source>
        <dbReference type="ARBA" id="ARBA00023015"/>
    </source>
</evidence>
<dbReference type="SMART" id="SM00338">
    <property type="entry name" value="BRLZ"/>
    <property type="match status" value="1"/>
</dbReference>
<dbReference type="CDD" id="cd14686">
    <property type="entry name" value="bZIP"/>
    <property type="match status" value="1"/>
</dbReference>
<evidence type="ECO:0000259" key="8">
    <source>
        <dbReference type="PROSITE" id="PS50217"/>
    </source>
</evidence>
<dbReference type="InterPro" id="IPR004827">
    <property type="entry name" value="bZIP"/>
</dbReference>
<dbReference type="InterPro" id="IPR051882">
    <property type="entry name" value="ATF_bZIP_TF"/>
</dbReference>
<dbReference type="GO" id="GO:0000978">
    <property type="term" value="F:RNA polymerase II cis-regulatory region sequence-specific DNA binding"/>
    <property type="evidence" value="ECO:0007669"/>
    <property type="project" value="TreeGrafter"/>
</dbReference>
<evidence type="ECO:0000313" key="9">
    <source>
        <dbReference type="Proteomes" id="UP000046393"/>
    </source>
</evidence>